<sequence length="270" mass="28767">MSDADVGSLSGTPSVTSSQADQVEYFRSQGCSPDVAAALYMAMRLQDKGKAAQAVVYYSWVLRAQPDCQVAQINLRMLVTLNEPDVRRAITAAFDAAEGARRQEECQEAAARLVAAQEDAVLRRAEEADVSARLHPRWVAFLEASSRARQQRDADLRAQLEEHFAGMDISGTRLQDVRRRVAKGADWVASASAGTASCTPRVPPAARTPLGGDRRGVASATIAANTTPAGASALKGSEISDTLVGCADPDTRTTAKISRSGESSWAIDMN</sequence>
<feature type="region of interest" description="Disordered" evidence="1">
    <location>
        <begin position="192"/>
        <end position="214"/>
    </location>
</feature>
<protein>
    <submittedName>
        <fullName evidence="2">Uncharacterized protein</fullName>
    </submittedName>
</protein>
<gene>
    <name evidence="2" type="ORF">CLEP1334_LOCUS6732</name>
</gene>
<proteinExistence type="predicted"/>
<dbReference type="AlphaFoldDB" id="A0A7S0NS59"/>
<reference evidence="2" key="1">
    <citation type="submission" date="2021-01" db="EMBL/GenBank/DDBJ databases">
        <authorList>
            <person name="Corre E."/>
            <person name="Pelletier E."/>
            <person name="Niang G."/>
            <person name="Scheremetjew M."/>
            <person name="Finn R."/>
            <person name="Kale V."/>
            <person name="Holt S."/>
            <person name="Cochrane G."/>
            <person name="Meng A."/>
            <person name="Brown T."/>
            <person name="Cohen L."/>
        </authorList>
    </citation>
    <scope>NUCLEOTIDE SEQUENCE</scope>
    <source>
        <strain evidence="2">RCC1130</strain>
    </source>
</reference>
<organism evidence="2">
    <name type="scientific">Calcidiscus leptoporus</name>
    <dbReference type="NCBI Taxonomy" id="127549"/>
    <lineage>
        <taxon>Eukaryota</taxon>
        <taxon>Haptista</taxon>
        <taxon>Haptophyta</taxon>
        <taxon>Prymnesiophyceae</taxon>
        <taxon>Coccolithales</taxon>
        <taxon>Calcidiscaceae</taxon>
        <taxon>Calcidiscus</taxon>
    </lineage>
</organism>
<dbReference type="EMBL" id="HBER01013526">
    <property type="protein sequence ID" value="CAD8531480.1"/>
    <property type="molecule type" value="Transcribed_RNA"/>
</dbReference>
<accession>A0A7S0NS59</accession>
<evidence type="ECO:0000256" key="1">
    <source>
        <dbReference type="SAM" id="MobiDB-lite"/>
    </source>
</evidence>
<name>A0A7S0NS59_9EUKA</name>
<evidence type="ECO:0000313" key="2">
    <source>
        <dbReference type="EMBL" id="CAD8531480.1"/>
    </source>
</evidence>